<proteinExistence type="inferred from homology"/>
<evidence type="ECO:0000256" key="1">
    <source>
        <dbReference type="ARBA" id="ARBA00022722"/>
    </source>
</evidence>
<dbReference type="Pfam" id="PF03852">
    <property type="entry name" value="Vsr"/>
    <property type="match status" value="1"/>
</dbReference>
<dbReference type="InterPro" id="IPR004603">
    <property type="entry name" value="DNA_mismatch_endonuc_vsr"/>
</dbReference>
<gene>
    <name evidence="7" type="ORF">KIH27_16020</name>
</gene>
<reference evidence="7 8" key="1">
    <citation type="submission" date="2021-05" db="EMBL/GenBank/DDBJ databases">
        <title>Mycobacterium acidophilum sp. nov., an extremely acid-tolerant member of the genus Mycobacterium.</title>
        <authorList>
            <person name="Xia J."/>
        </authorList>
    </citation>
    <scope>NUCLEOTIDE SEQUENCE [LARGE SCALE GENOMIC DNA]</scope>
    <source>
        <strain evidence="7 8">M1</strain>
    </source>
</reference>
<evidence type="ECO:0000313" key="8">
    <source>
        <dbReference type="Proteomes" id="UP001519535"/>
    </source>
</evidence>
<keyword evidence="1" id="KW-0540">Nuclease</keyword>
<name>A0ABS5RLA5_9MYCO</name>
<sequence length="122" mass="14161">MKANKGRDTAPEMALRRALHASGLRYRVNTRPLPGSRMTVDVTFSRARVAVEMRGCFWHGCPEHHRPSRRNAEFWSTKIADNIKRDEVKRAALEANGWELIVVWEHDDITEAVERIGERVRR</sequence>
<evidence type="ECO:0000256" key="2">
    <source>
        <dbReference type="ARBA" id="ARBA00022759"/>
    </source>
</evidence>
<dbReference type="NCBIfam" id="TIGR00632">
    <property type="entry name" value="vsr"/>
    <property type="match status" value="1"/>
</dbReference>
<dbReference type="Gene3D" id="3.40.960.10">
    <property type="entry name" value="VSR Endonuclease"/>
    <property type="match status" value="1"/>
</dbReference>
<dbReference type="InterPro" id="IPR011335">
    <property type="entry name" value="Restrct_endonuc-II-like"/>
</dbReference>
<keyword evidence="8" id="KW-1185">Reference proteome</keyword>
<comment type="caution">
    <text evidence="7">The sequence shown here is derived from an EMBL/GenBank/DDBJ whole genome shotgun (WGS) entry which is preliminary data.</text>
</comment>
<protein>
    <submittedName>
        <fullName evidence="7">Very short patch repair endonuclease</fullName>
    </submittedName>
</protein>
<evidence type="ECO:0000256" key="4">
    <source>
        <dbReference type="ARBA" id="ARBA00022801"/>
    </source>
</evidence>
<evidence type="ECO:0000256" key="3">
    <source>
        <dbReference type="ARBA" id="ARBA00022763"/>
    </source>
</evidence>
<keyword evidence="4" id="KW-0378">Hydrolase</keyword>
<dbReference type="SUPFAM" id="SSF52980">
    <property type="entry name" value="Restriction endonuclease-like"/>
    <property type="match status" value="1"/>
</dbReference>
<dbReference type="CDD" id="cd00221">
    <property type="entry name" value="Vsr"/>
    <property type="match status" value="1"/>
</dbReference>
<keyword evidence="5" id="KW-0234">DNA repair</keyword>
<dbReference type="GO" id="GO:0004519">
    <property type="term" value="F:endonuclease activity"/>
    <property type="evidence" value="ECO:0007669"/>
    <property type="project" value="UniProtKB-KW"/>
</dbReference>
<organism evidence="7 8">
    <name type="scientific">Mycolicibacter acidiphilus</name>
    <dbReference type="NCBI Taxonomy" id="2835306"/>
    <lineage>
        <taxon>Bacteria</taxon>
        <taxon>Bacillati</taxon>
        <taxon>Actinomycetota</taxon>
        <taxon>Actinomycetes</taxon>
        <taxon>Mycobacteriales</taxon>
        <taxon>Mycobacteriaceae</taxon>
        <taxon>Mycolicibacter</taxon>
    </lineage>
</organism>
<comment type="similarity">
    <text evidence="6">Belongs to the Vsr family.</text>
</comment>
<evidence type="ECO:0000256" key="6">
    <source>
        <dbReference type="ARBA" id="ARBA00029466"/>
    </source>
</evidence>
<accession>A0ABS5RLA5</accession>
<dbReference type="Proteomes" id="UP001519535">
    <property type="component" value="Unassembled WGS sequence"/>
</dbReference>
<keyword evidence="3" id="KW-0227">DNA damage</keyword>
<evidence type="ECO:0000256" key="5">
    <source>
        <dbReference type="ARBA" id="ARBA00023204"/>
    </source>
</evidence>
<keyword evidence="2 7" id="KW-0255">Endonuclease</keyword>
<dbReference type="EMBL" id="JAHCLR010000036">
    <property type="protein sequence ID" value="MBS9535095.1"/>
    <property type="molecule type" value="Genomic_DNA"/>
</dbReference>
<evidence type="ECO:0000313" key="7">
    <source>
        <dbReference type="EMBL" id="MBS9535095.1"/>
    </source>
</evidence>